<accession>A0A6M3L9T1</accession>
<dbReference type="AlphaFoldDB" id="A0A6M3L9T1"/>
<name>A0A6M3L9T1_9ZZZZ</name>
<proteinExistence type="predicted"/>
<evidence type="ECO:0000313" key="2">
    <source>
        <dbReference type="EMBL" id="QJA90081.1"/>
    </source>
</evidence>
<dbReference type="EMBL" id="MT142167">
    <property type="protein sequence ID" value="QJA75499.1"/>
    <property type="molecule type" value="Genomic_DNA"/>
</dbReference>
<evidence type="ECO:0000313" key="1">
    <source>
        <dbReference type="EMBL" id="QJA75499.1"/>
    </source>
</evidence>
<protein>
    <submittedName>
        <fullName evidence="2">Putative PD-(D/E)XK nuclease superfamily protein</fullName>
    </submittedName>
</protein>
<organism evidence="2">
    <name type="scientific">viral metagenome</name>
    <dbReference type="NCBI Taxonomy" id="1070528"/>
    <lineage>
        <taxon>unclassified sequences</taxon>
        <taxon>metagenomes</taxon>
        <taxon>organismal metagenomes</taxon>
    </lineage>
</organism>
<gene>
    <name evidence="1" type="ORF">MM415A01767_0020</name>
    <name evidence="2" type="ORF">MM415B02452_0017</name>
</gene>
<sequence length="323" mass="37607">MTFPIQSYPEWEVIDSSKLNDYILCSRMYFFIHILGWKSTSPRNDLKFGEAWHVAMEHLLLHGYSNKSVVDAYDKFLECYREEFDEESDELFGAKTPNNALKALAQYSNKYERDLDELEILYTEIVGTVPITSSQVLHFKMDSIFRQRGGANLYGSFEHKTKGGGISQSWFNTWLMSIQIGTYHHVLYCLYPENVVDGVKINGAGFLKTKFDFQRLPIKKTRPQMQVWLSIVLKYIDDMKRDLDMLSESDASDNLLDAFAHRPQACDKWWGCPFLDYCISWPNPLRECDEPPMGYKVEFWDPRRERATTKMDLTEGGGIKKDV</sequence>
<reference evidence="2" key="1">
    <citation type="submission" date="2020-03" db="EMBL/GenBank/DDBJ databases">
        <title>The deep terrestrial virosphere.</title>
        <authorList>
            <person name="Holmfeldt K."/>
            <person name="Nilsson E."/>
            <person name="Simone D."/>
            <person name="Lopez-Fernandez M."/>
            <person name="Wu X."/>
            <person name="de Brujin I."/>
            <person name="Lundin D."/>
            <person name="Andersson A."/>
            <person name="Bertilsson S."/>
            <person name="Dopson M."/>
        </authorList>
    </citation>
    <scope>NUCLEOTIDE SEQUENCE</scope>
    <source>
        <strain evidence="1">MM415A01767</strain>
        <strain evidence="2">MM415B02452</strain>
    </source>
</reference>
<dbReference type="EMBL" id="MT142889">
    <property type="protein sequence ID" value="QJA90081.1"/>
    <property type="molecule type" value="Genomic_DNA"/>
</dbReference>